<dbReference type="CDD" id="cd03808">
    <property type="entry name" value="GT4_CapM-like"/>
    <property type="match status" value="1"/>
</dbReference>
<protein>
    <submittedName>
        <fullName evidence="3">Glycosyltransferase family 4 protein</fullName>
    </submittedName>
</protein>
<dbReference type="Pfam" id="PF00534">
    <property type="entry name" value="Glycos_transf_1"/>
    <property type="match status" value="1"/>
</dbReference>
<evidence type="ECO:0000259" key="1">
    <source>
        <dbReference type="Pfam" id="PF00534"/>
    </source>
</evidence>
<dbReference type="Gene3D" id="3.40.50.2000">
    <property type="entry name" value="Glycogen Phosphorylase B"/>
    <property type="match status" value="2"/>
</dbReference>
<dbReference type="PANTHER" id="PTHR45947">
    <property type="entry name" value="SULFOQUINOVOSYL TRANSFERASE SQD2"/>
    <property type="match status" value="1"/>
</dbReference>
<dbReference type="Proteomes" id="UP000321497">
    <property type="component" value="Unassembled WGS sequence"/>
</dbReference>
<dbReference type="InterPro" id="IPR001296">
    <property type="entry name" value="Glyco_trans_1"/>
</dbReference>
<dbReference type="EMBL" id="VORT01000004">
    <property type="protein sequence ID" value="TXD73686.1"/>
    <property type="molecule type" value="Genomic_DNA"/>
</dbReference>
<dbReference type="OrthoDB" id="798298at2"/>
<accession>A0A5C6Z0Z4</accession>
<evidence type="ECO:0000313" key="3">
    <source>
        <dbReference type="EMBL" id="TXD73686.1"/>
    </source>
</evidence>
<keyword evidence="3" id="KW-0808">Transferase</keyword>
<proteinExistence type="predicted"/>
<dbReference type="PANTHER" id="PTHR45947:SF3">
    <property type="entry name" value="SULFOQUINOVOSYL TRANSFERASE SQD2"/>
    <property type="match status" value="1"/>
</dbReference>
<keyword evidence="4" id="KW-1185">Reference proteome</keyword>
<name>A0A5C6Z0Z4_9FLAO</name>
<feature type="domain" description="Glycosyl transferase family 1" evidence="1">
    <location>
        <begin position="195"/>
        <end position="360"/>
    </location>
</feature>
<organism evidence="3 4">
    <name type="scientific">Aequorivita antarctica</name>
    <dbReference type="NCBI Taxonomy" id="153266"/>
    <lineage>
        <taxon>Bacteria</taxon>
        <taxon>Pseudomonadati</taxon>
        <taxon>Bacteroidota</taxon>
        <taxon>Flavobacteriia</taxon>
        <taxon>Flavobacteriales</taxon>
        <taxon>Flavobacteriaceae</taxon>
        <taxon>Aequorivita</taxon>
    </lineage>
</organism>
<gene>
    <name evidence="3" type="ORF">ESU54_07950</name>
</gene>
<dbReference type="GO" id="GO:0016757">
    <property type="term" value="F:glycosyltransferase activity"/>
    <property type="evidence" value="ECO:0007669"/>
    <property type="project" value="InterPro"/>
</dbReference>
<dbReference type="SUPFAM" id="SSF53756">
    <property type="entry name" value="UDP-Glycosyltransferase/glycogen phosphorylase"/>
    <property type="match status" value="1"/>
</dbReference>
<comment type="caution">
    <text evidence="3">The sequence shown here is derived from an EMBL/GenBank/DDBJ whole genome shotgun (WGS) entry which is preliminary data.</text>
</comment>
<dbReference type="Pfam" id="PF13579">
    <property type="entry name" value="Glyco_trans_4_4"/>
    <property type="match status" value="1"/>
</dbReference>
<reference evidence="3 4" key="1">
    <citation type="submission" date="2019-08" db="EMBL/GenBank/DDBJ databases">
        <title>Genome of Aequorivita antarctica SW49 (type strain).</title>
        <authorList>
            <person name="Bowman J.P."/>
        </authorList>
    </citation>
    <scope>NUCLEOTIDE SEQUENCE [LARGE SCALE GENOMIC DNA]</scope>
    <source>
        <strain evidence="3 4">SW49</strain>
    </source>
</reference>
<sequence>MNKTKIVRITTIPVSLEKLLEGQLAFMSKEFEVIAISSEEDRLKEYGFNEGVRVFPLELTRKITPITDIKSVYKLYRFLKKEKPLIVHTHTPKAGIVGMMAGWLANVPIRLHTVAGLPLMEAIGFKRKVLNLVEKLTYGFATKVYPNSKGLYDFIVSEKFAKPAKLSIIGKGSSNGIDTAYFDPSLFNEQQELTLKEQIAIPFDDFVFVYVGRMVGDKGINELIEAFKEVSSNKSNVSLLLVGPFENDLDPLHSETLQALKSHKKIFAVGLQNDVRPYLSIADVLTFPSYREGFPNVVMQAGAMGLPSIVSNINGCNEIIENGKNGIIISPKNIVELKNTMQQLIENVDLFKNLKNNSRRMIVERYQREEIWSALMNEYQVLKSSIQ</sequence>
<dbReference type="InterPro" id="IPR050194">
    <property type="entry name" value="Glycosyltransferase_grp1"/>
</dbReference>
<feature type="domain" description="Glycosyltransferase subfamily 4-like N-terminal" evidence="2">
    <location>
        <begin position="48"/>
        <end position="170"/>
    </location>
</feature>
<dbReference type="AlphaFoldDB" id="A0A5C6Z0Z4"/>
<dbReference type="InterPro" id="IPR028098">
    <property type="entry name" value="Glyco_trans_4-like_N"/>
</dbReference>
<evidence type="ECO:0000259" key="2">
    <source>
        <dbReference type="Pfam" id="PF13579"/>
    </source>
</evidence>
<evidence type="ECO:0000313" key="4">
    <source>
        <dbReference type="Proteomes" id="UP000321497"/>
    </source>
</evidence>